<dbReference type="RefSeq" id="WP_101263981.1">
    <property type="nucleotide sequence ID" value="NZ_NWTK01000001.1"/>
</dbReference>
<dbReference type="Proteomes" id="UP000233597">
    <property type="component" value="Unassembled WGS sequence"/>
</dbReference>
<dbReference type="InterPro" id="IPR029068">
    <property type="entry name" value="Glyas_Bleomycin-R_OHBP_Dase"/>
</dbReference>
<accession>A0A2N3KZJ0</accession>
<dbReference type="EMBL" id="NWTK01000001">
    <property type="protein sequence ID" value="PKR55992.1"/>
    <property type="molecule type" value="Genomic_DNA"/>
</dbReference>
<comment type="caution">
    <text evidence="2">The sequence shown here is derived from an EMBL/GenBank/DDBJ whole genome shotgun (WGS) entry which is preliminary data.</text>
</comment>
<dbReference type="Pfam" id="PF00903">
    <property type="entry name" value="Glyoxalase"/>
    <property type="match status" value="1"/>
</dbReference>
<evidence type="ECO:0000259" key="1">
    <source>
        <dbReference type="PROSITE" id="PS51819"/>
    </source>
</evidence>
<feature type="domain" description="VOC" evidence="1">
    <location>
        <begin position="2"/>
        <end position="142"/>
    </location>
</feature>
<dbReference type="InterPro" id="IPR037523">
    <property type="entry name" value="VOC_core"/>
</dbReference>
<evidence type="ECO:0000313" key="2">
    <source>
        <dbReference type="EMBL" id="PKR55992.1"/>
    </source>
</evidence>
<reference evidence="2 3" key="1">
    <citation type="submission" date="2017-09" db="EMBL/GenBank/DDBJ databases">
        <title>Biodiversity and function of Thalassospira species in the particle-attached aromatic-hydrocarbon-degrading consortia from the surface seawater of the South China Sea.</title>
        <authorList>
            <person name="Dong C."/>
            <person name="Liu R."/>
            <person name="Shao Z."/>
        </authorList>
    </citation>
    <scope>NUCLEOTIDE SEQUENCE [LARGE SCALE GENOMIC DNA]</scope>
    <source>
        <strain evidence="2 3">CSC1P2</strain>
    </source>
</reference>
<name>A0A2N3KZJ0_9PROT</name>
<proteinExistence type="predicted"/>
<dbReference type="AlphaFoldDB" id="A0A2N3KZJ0"/>
<sequence>MPLAATPLLSVANLNQSIAFYHCLGFRVVAQTIDETSEEPVWAMLESASEKTGDNDGNAQPETPEPVRLMLAAHGGVSHEERKMRPSFSGMVWFLECDDVRTLYDALAGQGYGPEPIMAIGDAKGQFFVRDPDGYEIAVSGQDNQDWAD</sequence>
<dbReference type="OrthoDB" id="4725692at2"/>
<protein>
    <recommendedName>
        <fullName evidence="1">VOC domain-containing protein</fullName>
    </recommendedName>
</protein>
<dbReference type="PROSITE" id="PS51819">
    <property type="entry name" value="VOC"/>
    <property type="match status" value="1"/>
</dbReference>
<evidence type="ECO:0000313" key="3">
    <source>
        <dbReference type="Proteomes" id="UP000233597"/>
    </source>
</evidence>
<organism evidence="2 3">
    <name type="scientific">Thalassospira marina</name>
    <dbReference type="NCBI Taxonomy" id="2048283"/>
    <lineage>
        <taxon>Bacteria</taxon>
        <taxon>Pseudomonadati</taxon>
        <taxon>Pseudomonadota</taxon>
        <taxon>Alphaproteobacteria</taxon>
        <taxon>Rhodospirillales</taxon>
        <taxon>Thalassospiraceae</taxon>
        <taxon>Thalassospira</taxon>
    </lineage>
</organism>
<dbReference type="InterPro" id="IPR004360">
    <property type="entry name" value="Glyas_Fos-R_dOase_dom"/>
</dbReference>
<dbReference type="Gene3D" id="3.10.180.10">
    <property type="entry name" value="2,3-Dihydroxybiphenyl 1,2-Dioxygenase, domain 1"/>
    <property type="match status" value="1"/>
</dbReference>
<dbReference type="SUPFAM" id="SSF54593">
    <property type="entry name" value="Glyoxalase/Bleomycin resistance protein/Dihydroxybiphenyl dioxygenase"/>
    <property type="match status" value="1"/>
</dbReference>
<gene>
    <name evidence="2" type="ORF">COO20_01910</name>
</gene>